<comment type="similarity">
    <text evidence="1">Belongs to the universal stress protein A family.</text>
</comment>
<dbReference type="Pfam" id="PF00582">
    <property type="entry name" value="Usp"/>
    <property type="match status" value="1"/>
</dbReference>
<dbReference type="AlphaFoldDB" id="A0A316KTY0"/>
<dbReference type="RefSeq" id="WP_109664839.1">
    <property type="nucleotide sequence ID" value="NZ_QGEG01000004.1"/>
</dbReference>
<dbReference type="CDD" id="cd00293">
    <property type="entry name" value="USP-like"/>
    <property type="match status" value="1"/>
</dbReference>
<evidence type="ECO:0000313" key="3">
    <source>
        <dbReference type="EMBL" id="PWL37652.1"/>
    </source>
</evidence>
<dbReference type="PANTHER" id="PTHR46268:SF6">
    <property type="entry name" value="UNIVERSAL STRESS PROTEIN UP12"/>
    <property type="match status" value="1"/>
</dbReference>
<feature type="domain" description="UspA" evidence="2">
    <location>
        <begin position="1"/>
        <end position="139"/>
    </location>
</feature>
<dbReference type="SUPFAM" id="SSF52402">
    <property type="entry name" value="Adenine nucleotide alpha hydrolases-like"/>
    <property type="match status" value="2"/>
</dbReference>
<keyword evidence="4" id="KW-1185">Reference proteome</keyword>
<comment type="caution">
    <text evidence="3">The sequence shown here is derived from an EMBL/GenBank/DDBJ whole genome shotgun (WGS) entry which is preliminary data.</text>
</comment>
<reference evidence="3 4" key="1">
    <citation type="submission" date="2018-05" db="EMBL/GenBank/DDBJ databases">
        <title>Complete genome sequence of Flagellimonas aquimarina ECD12 isolated from seaweed Ecklonia cava.</title>
        <authorList>
            <person name="Choi S."/>
            <person name="Seong C."/>
        </authorList>
    </citation>
    <scope>NUCLEOTIDE SEQUENCE [LARGE SCALE GENOMIC DNA]</scope>
    <source>
        <strain evidence="3 4">ECD12</strain>
    </source>
</reference>
<dbReference type="EMBL" id="QGEG01000004">
    <property type="protein sequence ID" value="PWL37652.1"/>
    <property type="molecule type" value="Genomic_DNA"/>
</dbReference>
<accession>A0A316KTY0</accession>
<dbReference type="PRINTS" id="PR01438">
    <property type="entry name" value="UNVRSLSTRESS"/>
</dbReference>
<evidence type="ECO:0000259" key="2">
    <source>
        <dbReference type="Pfam" id="PF00582"/>
    </source>
</evidence>
<dbReference type="InterPro" id="IPR006015">
    <property type="entry name" value="Universal_stress_UspA"/>
</dbReference>
<dbReference type="InterPro" id="IPR006016">
    <property type="entry name" value="UspA"/>
</dbReference>
<name>A0A316KTY0_9FLAO</name>
<dbReference type="PANTHER" id="PTHR46268">
    <property type="entry name" value="STRESS RESPONSE PROTEIN NHAX"/>
    <property type="match status" value="1"/>
</dbReference>
<sequence length="283" mass="32425">MRQILLPTDFSKNAWNALFTAIKLYANFECTFYLMHSYEPKSQNIAGFKSSTRAGEVYQSLSDQSEKELEEIITYLETNHKNKNHTFKTISTNENLVTAIKELIPKHDIDAVLMGTKGATGAKEVFMGSNTVKVLKAVKNCTLIAVPEEFDFQSLDVIVFPTEYAHFFAKGVLQPFLELMGVWKSEVKIFHVAQEFKLNETQRYNREILKKRLEGYPYSFFKVTIKSTVSKAIRDFSKEQMGDLIVLTNYSHTFLERLTQEPVIKKVGFKTSIPLMVLPDFDG</sequence>
<dbReference type="InterPro" id="IPR014729">
    <property type="entry name" value="Rossmann-like_a/b/a_fold"/>
</dbReference>
<dbReference type="OrthoDB" id="9788959at2"/>
<gene>
    <name evidence="3" type="ORF">DKG77_15245</name>
</gene>
<proteinExistence type="inferred from homology"/>
<dbReference type="Proteomes" id="UP000245762">
    <property type="component" value="Unassembled WGS sequence"/>
</dbReference>
<evidence type="ECO:0000313" key="4">
    <source>
        <dbReference type="Proteomes" id="UP000245762"/>
    </source>
</evidence>
<dbReference type="Gene3D" id="3.40.50.620">
    <property type="entry name" value="HUPs"/>
    <property type="match status" value="2"/>
</dbReference>
<protein>
    <submittedName>
        <fullName evidence="3">Universal stress protein</fullName>
    </submittedName>
</protein>
<organism evidence="3 4">
    <name type="scientific">Flagellimonas aquimarina</name>
    <dbReference type="NCBI Taxonomy" id="2201895"/>
    <lineage>
        <taxon>Bacteria</taxon>
        <taxon>Pseudomonadati</taxon>
        <taxon>Bacteroidota</taxon>
        <taxon>Flavobacteriia</taxon>
        <taxon>Flavobacteriales</taxon>
        <taxon>Flavobacteriaceae</taxon>
        <taxon>Flagellimonas</taxon>
    </lineage>
</organism>
<evidence type="ECO:0000256" key="1">
    <source>
        <dbReference type="ARBA" id="ARBA00008791"/>
    </source>
</evidence>